<proteinExistence type="predicted"/>
<dbReference type="RefSeq" id="WP_185617821.1">
    <property type="nucleotide sequence ID" value="NZ_JAARMV010000001.1"/>
</dbReference>
<protein>
    <submittedName>
        <fullName evidence="1">Uncharacterized protein</fullName>
    </submittedName>
</protein>
<gene>
    <name evidence="1" type="ORF">HBP98_00885</name>
</gene>
<comment type="caution">
    <text evidence="1">The sequence shown here is derived from an EMBL/GenBank/DDBJ whole genome shotgun (WGS) entry which is preliminary data.</text>
</comment>
<accession>A0A7X1A3D6</accession>
<evidence type="ECO:0000313" key="2">
    <source>
        <dbReference type="Proteomes" id="UP000546244"/>
    </source>
</evidence>
<name>A0A7X1A3D6_9LIST</name>
<organism evidence="1 2">
    <name type="scientific">Listeria booriae</name>
    <dbReference type="NCBI Taxonomy" id="1552123"/>
    <lineage>
        <taxon>Bacteria</taxon>
        <taxon>Bacillati</taxon>
        <taxon>Bacillota</taxon>
        <taxon>Bacilli</taxon>
        <taxon>Bacillales</taxon>
        <taxon>Listeriaceae</taxon>
        <taxon>Listeria</taxon>
    </lineage>
</organism>
<dbReference type="Proteomes" id="UP000546244">
    <property type="component" value="Unassembled WGS sequence"/>
</dbReference>
<evidence type="ECO:0000313" key="1">
    <source>
        <dbReference type="EMBL" id="MBC2370548.1"/>
    </source>
</evidence>
<sequence length="68" mass="7852">MEAKESYLIKIGKVYINDRDGFSENIEDARVFLRYEGLREAKSKAFKLGGEVIVKTVSYKFLDEEGEK</sequence>
<dbReference type="EMBL" id="JAARMV010000001">
    <property type="protein sequence ID" value="MBC2370548.1"/>
    <property type="molecule type" value="Genomic_DNA"/>
</dbReference>
<reference evidence="1 2" key="1">
    <citation type="submission" date="2020-03" db="EMBL/GenBank/DDBJ databases">
        <title>Soil Listeria distribution.</title>
        <authorList>
            <person name="Liao J."/>
            <person name="Wiedmann M."/>
        </authorList>
    </citation>
    <scope>NUCLEOTIDE SEQUENCE [LARGE SCALE GENOMIC DNA]</scope>
    <source>
        <strain evidence="1 2">FSL L7-1850</strain>
    </source>
</reference>
<dbReference type="AlphaFoldDB" id="A0A7X1A3D6"/>